<keyword evidence="4" id="KW-0732">Signal</keyword>
<proteinExistence type="inferred from homology"/>
<protein>
    <submittedName>
        <fullName evidence="5">Endonuclease</fullName>
    </submittedName>
</protein>
<organism evidence="5 6">
    <name type="scientific">Neiella litorisoli</name>
    <dbReference type="NCBI Taxonomy" id="2771431"/>
    <lineage>
        <taxon>Bacteria</taxon>
        <taxon>Pseudomonadati</taxon>
        <taxon>Pseudomonadota</taxon>
        <taxon>Gammaproteobacteria</taxon>
        <taxon>Alteromonadales</taxon>
        <taxon>Echinimonadaceae</taxon>
        <taxon>Neiella</taxon>
    </lineage>
</organism>
<dbReference type="Proteomes" id="UP000638014">
    <property type="component" value="Unassembled WGS sequence"/>
</dbReference>
<evidence type="ECO:0000256" key="1">
    <source>
        <dbReference type="ARBA" id="ARBA00006429"/>
    </source>
</evidence>
<evidence type="ECO:0000313" key="6">
    <source>
        <dbReference type="Proteomes" id="UP000638014"/>
    </source>
</evidence>
<accession>A0A8J6QUR5</accession>
<keyword evidence="2" id="KW-0540">Nuclease</keyword>
<feature type="signal peptide" evidence="4">
    <location>
        <begin position="1"/>
        <end position="17"/>
    </location>
</feature>
<evidence type="ECO:0000256" key="4">
    <source>
        <dbReference type="SAM" id="SignalP"/>
    </source>
</evidence>
<evidence type="ECO:0000256" key="2">
    <source>
        <dbReference type="ARBA" id="ARBA00022722"/>
    </source>
</evidence>
<feature type="chain" id="PRO_5035279121" evidence="4">
    <location>
        <begin position="18"/>
        <end position="261"/>
    </location>
</feature>
<dbReference type="GO" id="GO:0004519">
    <property type="term" value="F:endonuclease activity"/>
    <property type="evidence" value="ECO:0007669"/>
    <property type="project" value="UniProtKB-KW"/>
</dbReference>
<evidence type="ECO:0000256" key="3">
    <source>
        <dbReference type="ARBA" id="ARBA00022801"/>
    </source>
</evidence>
<name>A0A8J6QUR5_9GAMM</name>
<reference evidence="5" key="1">
    <citation type="submission" date="2020-09" db="EMBL/GenBank/DDBJ databases">
        <title>A novel bacterium of genus Neiella, isolated from South China Sea.</title>
        <authorList>
            <person name="Huang H."/>
            <person name="Mo K."/>
            <person name="Hu Y."/>
        </authorList>
    </citation>
    <scope>NUCLEOTIDE SEQUENCE</scope>
    <source>
        <strain evidence="5">HB171785</strain>
    </source>
</reference>
<keyword evidence="3" id="KW-0378">Hydrolase</keyword>
<dbReference type="AlphaFoldDB" id="A0A8J6QUR5"/>
<dbReference type="PANTHER" id="PTHR33607:SF2">
    <property type="entry name" value="ENDONUCLEASE-1"/>
    <property type="match status" value="1"/>
</dbReference>
<comment type="similarity">
    <text evidence="1">Belongs to the EndA/NucM nuclease family.</text>
</comment>
<dbReference type="EMBL" id="JACXAF010000009">
    <property type="protein sequence ID" value="MBD1389398.1"/>
    <property type="molecule type" value="Genomic_DNA"/>
</dbReference>
<dbReference type="SUPFAM" id="SSF54060">
    <property type="entry name" value="His-Me finger endonucleases"/>
    <property type="match status" value="1"/>
</dbReference>
<keyword evidence="5" id="KW-0255">Endonuclease</keyword>
<comment type="caution">
    <text evidence="5">The sequence shown here is derived from an EMBL/GenBank/DDBJ whole genome shotgun (WGS) entry which is preliminary data.</text>
</comment>
<dbReference type="RefSeq" id="WP_191144506.1">
    <property type="nucleotide sequence ID" value="NZ_JACXAF010000009.1"/>
</dbReference>
<dbReference type="InterPro" id="IPR007346">
    <property type="entry name" value="Endonuclease-I"/>
</dbReference>
<gene>
    <name evidence="5" type="ORF">IC617_08165</name>
</gene>
<sequence length="261" mass="29850">MKWPVIVMLLVSATASAAYPTSFSNAKSKAEKEVYFDHLQTFYCGCDYVFDDIEDLDGDGNKHETMINPLKCGYTPRNPKTKRGKINQRASRIEWEHIMPAHLFGGQLDEWVNKHNHPECKKNNGKFISGRDCAYKLNPAFKKAHDDLNNLVPAVGELNGDRSNYDFAVIDGEERIYGHCDFEVDFEHDLAEPADDVKGDVARVYFYMIEAHQAQVDDDTLALMRDWSLLDPVSAWECERNRRIEAAQGVGNRYVFEQCTE</sequence>
<dbReference type="Pfam" id="PF04231">
    <property type="entry name" value="Endonuclease_1"/>
    <property type="match status" value="1"/>
</dbReference>
<dbReference type="PANTHER" id="PTHR33607">
    <property type="entry name" value="ENDONUCLEASE-1"/>
    <property type="match status" value="1"/>
</dbReference>
<keyword evidence="6" id="KW-1185">Reference proteome</keyword>
<dbReference type="GO" id="GO:0016787">
    <property type="term" value="F:hydrolase activity"/>
    <property type="evidence" value="ECO:0007669"/>
    <property type="project" value="UniProtKB-KW"/>
</dbReference>
<dbReference type="InterPro" id="IPR044925">
    <property type="entry name" value="His-Me_finger_sf"/>
</dbReference>
<evidence type="ECO:0000313" key="5">
    <source>
        <dbReference type="EMBL" id="MBD1389398.1"/>
    </source>
</evidence>